<dbReference type="EMBL" id="WELI01000007">
    <property type="protein sequence ID" value="KAB7728633.1"/>
    <property type="molecule type" value="Genomic_DNA"/>
</dbReference>
<keyword evidence="4" id="KW-1185">Reference proteome</keyword>
<feature type="signal peptide" evidence="1">
    <location>
        <begin position="1"/>
        <end position="26"/>
    </location>
</feature>
<dbReference type="Pfam" id="PF13365">
    <property type="entry name" value="Trypsin_2"/>
    <property type="match status" value="1"/>
</dbReference>
<keyword evidence="3" id="KW-0378">Hydrolase</keyword>
<dbReference type="GO" id="GO:0008233">
    <property type="term" value="F:peptidase activity"/>
    <property type="evidence" value="ECO:0007669"/>
    <property type="project" value="UniProtKB-KW"/>
</dbReference>
<protein>
    <submittedName>
        <fullName evidence="3">Trypsin-like serine protease</fullName>
    </submittedName>
</protein>
<dbReference type="SUPFAM" id="SSF50494">
    <property type="entry name" value="Trypsin-like serine proteases"/>
    <property type="match status" value="1"/>
</dbReference>
<evidence type="ECO:0000259" key="2">
    <source>
        <dbReference type="PROSITE" id="PS50268"/>
    </source>
</evidence>
<comment type="caution">
    <text evidence="3">The sequence shown here is derived from an EMBL/GenBank/DDBJ whole genome shotgun (WGS) entry which is preliminary data.</text>
</comment>
<dbReference type="InterPro" id="IPR043504">
    <property type="entry name" value="Peptidase_S1_PA_chymotrypsin"/>
</dbReference>
<dbReference type="Gene3D" id="2.40.10.10">
    <property type="entry name" value="Trypsin-like serine proteases"/>
    <property type="match status" value="2"/>
</dbReference>
<feature type="chain" id="PRO_5029569023" evidence="1">
    <location>
        <begin position="27"/>
        <end position="1200"/>
    </location>
</feature>
<accession>A0A7J5TW26</accession>
<gene>
    <name evidence="3" type="ORF">F5984_17485</name>
</gene>
<keyword evidence="3" id="KW-0645">Protease</keyword>
<evidence type="ECO:0000313" key="3">
    <source>
        <dbReference type="EMBL" id="KAB7728633.1"/>
    </source>
</evidence>
<feature type="domain" description="Cadherin" evidence="2">
    <location>
        <begin position="591"/>
        <end position="733"/>
    </location>
</feature>
<proteinExistence type="predicted"/>
<dbReference type="GO" id="GO:0005509">
    <property type="term" value="F:calcium ion binding"/>
    <property type="evidence" value="ECO:0007669"/>
    <property type="project" value="InterPro"/>
</dbReference>
<reference evidence="3 4" key="1">
    <citation type="submission" date="2019-10" db="EMBL/GenBank/DDBJ databases">
        <title>Rudanella paleaurantiibacter sp. nov., isolated from sludge.</title>
        <authorList>
            <person name="Xu S.Q."/>
        </authorList>
    </citation>
    <scope>NUCLEOTIDE SEQUENCE [LARGE SCALE GENOMIC DNA]</scope>
    <source>
        <strain evidence="3 4">HX-22-17</strain>
    </source>
</reference>
<dbReference type="Pfam" id="PF05345">
    <property type="entry name" value="He_PIG"/>
    <property type="match status" value="1"/>
</dbReference>
<dbReference type="SMART" id="SM00736">
    <property type="entry name" value="CADG"/>
    <property type="match status" value="1"/>
</dbReference>
<dbReference type="PANTHER" id="PTHR36234">
    <property type="entry name" value="LYSYL ENDOPEPTIDASE"/>
    <property type="match status" value="1"/>
</dbReference>
<dbReference type="InterPro" id="IPR002126">
    <property type="entry name" value="Cadherin-like_dom"/>
</dbReference>
<dbReference type="InterPro" id="IPR009003">
    <property type="entry name" value="Peptidase_S1_PA"/>
</dbReference>
<dbReference type="SUPFAM" id="SSF49313">
    <property type="entry name" value="Cadherin-like"/>
    <property type="match status" value="1"/>
</dbReference>
<dbReference type="PANTHER" id="PTHR36234:SF5">
    <property type="entry name" value="LYSYL ENDOPEPTIDASE"/>
    <property type="match status" value="1"/>
</dbReference>
<dbReference type="Gene3D" id="2.60.40.10">
    <property type="entry name" value="Immunoglobulins"/>
    <property type="match status" value="2"/>
</dbReference>
<dbReference type="AlphaFoldDB" id="A0A7J5TW26"/>
<dbReference type="InterPro" id="IPR006644">
    <property type="entry name" value="Cadg"/>
</dbReference>
<dbReference type="Proteomes" id="UP000488299">
    <property type="component" value="Unassembled WGS sequence"/>
</dbReference>
<keyword evidence="1" id="KW-0732">Signal</keyword>
<organism evidence="3 4">
    <name type="scientific">Rudanella paleaurantiibacter</name>
    <dbReference type="NCBI Taxonomy" id="2614655"/>
    <lineage>
        <taxon>Bacteria</taxon>
        <taxon>Pseudomonadati</taxon>
        <taxon>Bacteroidota</taxon>
        <taxon>Cytophagia</taxon>
        <taxon>Cytophagales</taxon>
        <taxon>Cytophagaceae</taxon>
        <taxon>Rudanella</taxon>
    </lineage>
</organism>
<dbReference type="GO" id="GO:0016020">
    <property type="term" value="C:membrane"/>
    <property type="evidence" value="ECO:0007669"/>
    <property type="project" value="InterPro"/>
</dbReference>
<name>A0A7J5TW26_9BACT</name>
<sequence length="1200" mass="125123">MMLKLRSLTLLLSVAIGLLLTLRAQAQVFTRKLDPADPSMSRIARLPAGGVPSFEAGAVDVARLKAEDEIDQKAGKPLRIAVVQPASVNVLQAGKAVIADGERVTYYELRSPGALGIGADFDKLRLAEGTQIYLYNAARTTLVGPITRTENTTDNHYVSDRLMGDRLMIEVREPLKAGPSEISLAGIIHEYNIPFGPYGNIRSALACHNNMACAPSYQYEGDAVAQIFMLYNGSGFLCSGAMLNDAQQSFRSYFLTAFHCIDFTGDLQLQTAEKASTANWSFFFKYQSATCTPNMDDNIYVTINGATFRAGSANTDMTLLELNRQLPLNQEIPFLGWDRRTTNYIGTFGIHHPNGSVKKISFADGATFYNGWNGTFPESHYETVFTNGTMEGGSSGSPLFNSDRRVIGQLHGGASGCAPIRMLYGRFDLSWFGNGTDDTRLNNWLDPTRTGATVTNAVTPRLTGPGSFTGSATYAVNANSALTTWTVLGGDGIVSPTSGSGNRAELTGLTSGSSLTIVFSVNAGQSYPITFRQTFNVGSPTANRPPVPPAGGIENQRIPLNTRYDFELPKFSDPDGDALTYSAEGLPEGIVFNNDETGTYLFGAPSVPGVNTVVITATDPGGLTASTAFSLTILANRAPTRVGAVVSGTAAVGIVSTFALTSLISDPDGFPMSYTVTGTYPPGMARVGNNITGRPTAVGSYTLSVVGVDEGGLSNSTTFIINVLSVPNRPPVPLGPSLTASLITGINYRLTLGGIFTDPEGATVTYGAIGMPAAYTLVNTPEPAILCRADVPSIVSFTLTGTDPQGGVGRTNLSIVFQNPAASSALQVLQPTYDCNTGAIVFRTSGGNGTPITFSAVGVQRASATSTSGTVEAGLRADPKPIVITATQSGSITATYTFDFGAYCQGIAPILPPDPTPPAPTGALTMQQPTYNCNTGVIVFNTSGGDGSPITFQAIGVQRTSPTSTTGTLEPGLRADPKPIVITATQSGVSVSVTFNLVGYCNGTVPPSVPPATPPTSPTTSPGSALSLTTPTYNCATGVIVFNTAGGDGTPITYSAVGVRRTSPTSATGTVEEGLRADPKPLVISATQSGVTTSITFNFGAFCAGSARMASTELANSLNVEVLGNPTPSEWVSLRVSGLGSASLQVQTVDATGRPIADGAWTVGGTTATVAVKLGRMPGAYLLRVQSGSAVKTVRVVKSE</sequence>
<dbReference type="RefSeq" id="WP_152125528.1">
    <property type="nucleotide sequence ID" value="NZ_WELI01000007.1"/>
</dbReference>
<dbReference type="GO" id="GO:0007156">
    <property type="term" value="P:homophilic cell adhesion via plasma membrane adhesion molecules"/>
    <property type="evidence" value="ECO:0007669"/>
    <property type="project" value="InterPro"/>
</dbReference>
<evidence type="ECO:0000256" key="1">
    <source>
        <dbReference type="SAM" id="SignalP"/>
    </source>
</evidence>
<dbReference type="PROSITE" id="PS50268">
    <property type="entry name" value="CADHERIN_2"/>
    <property type="match status" value="1"/>
</dbReference>
<evidence type="ECO:0000313" key="4">
    <source>
        <dbReference type="Proteomes" id="UP000488299"/>
    </source>
</evidence>
<dbReference type="InterPro" id="IPR015919">
    <property type="entry name" value="Cadherin-like_sf"/>
</dbReference>
<dbReference type="GO" id="GO:0006508">
    <property type="term" value="P:proteolysis"/>
    <property type="evidence" value="ECO:0007669"/>
    <property type="project" value="UniProtKB-KW"/>
</dbReference>
<dbReference type="InterPro" id="IPR013783">
    <property type="entry name" value="Ig-like_fold"/>
</dbReference>